<dbReference type="GO" id="GO:0005829">
    <property type="term" value="C:cytosol"/>
    <property type="evidence" value="ECO:0007669"/>
    <property type="project" value="TreeGrafter"/>
</dbReference>
<dbReference type="AlphaFoldDB" id="A0A2M8EMQ3"/>
<keyword evidence="7 10" id="KW-0238">DNA-binding</keyword>
<dbReference type="InterPro" id="IPR016136">
    <property type="entry name" value="DNA_helicase_N/primase_C"/>
</dbReference>
<dbReference type="PANTHER" id="PTHR30153:SF2">
    <property type="entry name" value="REPLICATIVE DNA HELICASE"/>
    <property type="match status" value="1"/>
</dbReference>
<dbReference type="InterPro" id="IPR007692">
    <property type="entry name" value="DNA_helicase_DnaB"/>
</dbReference>
<reference evidence="13" key="1">
    <citation type="submission" date="2017-09" db="EMBL/GenBank/DDBJ databases">
        <title>Depth-based differentiation of microbial function through sediment-hosted aquifers and enrichment of novel symbionts in the deep terrestrial subsurface.</title>
        <authorList>
            <person name="Probst A.J."/>
            <person name="Ladd B."/>
            <person name="Jarett J.K."/>
            <person name="Geller-Mcgrath D.E."/>
            <person name="Sieber C.M.K."/>
            <person name="Emerson J.B."/>
            <person name="Anantharaman K."/>
            <person name="Thomas B.C."/>
            <person name="Malmstrom R."/>
            <person name="Stieglmeier M."/>
            <person name="Klingl A."/>
            <person name="Woyke T."/>
            <person name="Ryan C.M."/>
            <person name="Banfield J.F."/>
        </authorList>
    </citation>
    <scope>NUCLEOTIDE SEQUENCE [LARGE SCALE GENOMIC DNA]</scope>
</reference>
<dbReference type="GO" id="GO:1990077">
    <property type="term" value="C:primosome complex"/>
    <property type="evidence" value="ECO:0007669"/>
    <property type="project" value="UniProtKB-UniRule"/>
</dbReference>
<name>A0A2M8EMQ3_UNCKA</name>
<dbReference type="EC" id="5.6.2.3" evidence="9 10"/>
<evidence type="ECO:0000256" key="8">
    <source>
        <dbReference type="ARBA" id="ARBA00023235"/>
    </source>
</evidence>
<dbReference type="InterPro" id="IPR007694">
    <property type="entry name" value="DNA_helicase_DnaB-like_C"/>
</dbReference>
<keyword evidence="2 10" id="KW-0235">DNA replication</keyword>
<dbReference type="GO" id="GO:0005524">
    <property type="term" value="F:ATP binding"/>
    <property type="evidence" value="ECO:0007669"/>
    <property type="project" value="UniProtKB-UniRule"/>
</dbReference>
<keyword evidence="8" id="KW-0413">Isomerase</keyword>
<evidence type="ECO:0000256" key="2">
    <source>
        <dbReference type="ARBA" id="ARBA00022705"/>
    </source>
</evidence>
<evidence type="ECO:0000256" key="6">
    <source>
        <dbReference type="ARBA" id="ARBA00022840"/>
    </source>
</evidence>
<comment type="catalytic activity">
    <reaction evidence="10">
        <text>ATP + H2O = ADP + phosphate + H(+)</text>
        <dbReference type="Rhea" id="RHEA:13065"/>
        <dbReference type="ChEBI" id="CHEBI:15377"/>
        <dbReference type="ChEBI" id="CHEBI:15378"/>
        <dbReference type="ChEBI" id="CHEBI:30616"/>
        <dbReference type="ChEBI" id="CHEBI:43474"/>
        <dbReference type="ChEBI" id="CHEBI:456216"/>
        <dbReference type="EC" id="5.6.2.3"/>
    </reaction>
</comment>
<protein>
    <recommendedName>
        <fullName evidence="9 10">Replicative DNA helicase</fullName>
        <ecNumber evidence="9 10">5.6.2.3</ecNumber>
    </recommendedName>
</protein>
<evidence type="ECO:0000256" key="10">
    <source>
        <dbReference type="RuleBase" id="RU362085"/>
    </source>
</evidence>
<dbReference type="GO" id="GO:0016887">
    <property type="term" value="F:ATP hydrolysis activity"/>
    <property type="evidence" value="ECO:0007669"/>
    <property type="project" value="RHEA"/>
</dbReference>
<dbReference type="SUPFAM" id="SSF52540">
    <property type="entry name" value="P-loop containing nucleoside triphosphate hydrolases"/>
    <property type="match status" value="1"/>
</dbReference>
<dbReference type="GO" id="GO:0006269">
    <property type="term" value="P:DNA replication, synthesis of primer"/>
    <property type="evidence" value="ECO:0007669"/>
    <property type="project" value="UniProtKB-UniRule"/>
</dbReference>
<keyword evidence="6 10" id="KW-0067">ATP-binding</keyword>
<dbReference type="CDD" id="cd00984">
    <property type="entry name" value="DnaB_C"/>
    <property type="match status" value="1"/>
</dbReference>
<gene>
    <name evidence="12" type="primary">dnaB</name>
    <name evidence="12" type="ORF">CO058_00530</name>
</gene>
<comment type="caution">
    <text evidence="12">The sequence shown here is derived from an EMBL/GenBank/DDBJ whole genome shotgun (WGS) entry which is preliminary data.</text>
</comment>
<dbReference type="Gene3D" id="1.10.860.10">
    <property type="entry name" value="DNAb Helicase, Chain A"/>
    <property type="match status" value="1"/>
</dbReference>
<evidence type="ECO:0000256" key="5">
    <source>
        <dbReference type="ARBA" id="ARBA00022806"/>
    </source>
</evidence>
<dbReference type="Proteomes" id="UP000229756">
    <property type="component" value="Unassembled WGS sequence"/>
</dbReference>
<dbReference type="PANTHER" id="PTHR30153">
    <property type="entry name" value="REPLICATIVE DNA HELICASE DNAB"/>
    <property type="match status" value="1"/>
</dbReference>
<evidence type="ECO:0000313" key="13">
    <source>
        <dbReference type="Proteomes" id="UP000229756"/>
    </source>
</evidence>
<evidence type="ECO:0000313" key="12">
    <source>
        <dbReference type="EMBL" id="PJC24024.1"/>
    </source>
</evidence>
<proteinExistence type="inferred from homology"/>
<keyword evidence="5 10" id="KW-0347">Helicase</keyword>
<dbReference type="Pfam" id="PF03796">
    <property type="entry name" value="DnaB_C"/>
    <property type="match status" value="1"/>
</dbReference>
<evidence type="ECO:0000256" key="4">
    <source>
        <dbReference type="ARBA" id="ARBA00022801"/>
    </source>
</evidence>
<dbReference type="PROSITE" id="PS51199">
    <property type="entry name" value="SF4_HELICASE"/>
    <property type="match status" value="1"/>
</dbReference>
<evidence type="ECO:0000256" key="9">
    <source>
        <dbReference type="NCBIfam" id="TIGR00665"/>
    </source>
</evidence>
<sequence>TDLLNQTPSASNVESHGKLVRDAYIRRRLIQVSADIANMGFDEGDNVEDVLDKAEQKLFGISQHSLKGEFVSLKTALEESFDLLDELYRNKGQLRGISTGFKSLDNKLNGFRPSNLIILAARPSVGKTSLMLNIAQNTAVLNKVPIGIFSLEMSRDELVIRMVSAQSGIDSFKITSGRLSDSDMAAYGEAMGVLGDAPIYIDDTPSISIMELRTKARRLCVDKGVQMIMVDYLQLMRGRNAENRVQEVTEISWGLKALAKELKIPVVTVAQLNRSVEQRGTGLPQLSDLRESGSIEQDADVVMFLYRPDEDNRNEINLVIAKHRNGPTGVVPLYFRGEQTRFFEQTAKENE</sequence>
<dbReference type="InterPro" id="IPR027417">
    <property type="entry name" value="P-loop_NTPase"/>
</dbReference>
<evidence type="ECO:0000256" key="7">
    <source>
        <dbReference type="ARBA" id="ARBA00023125"/>
    </source>
</evidence>
<dbReference type="GO" id="GO:0043139">
    <property type="term" value="F:5'-3' DNA helicase activity"/>
    <property type="evidence" value="ECO:0007669"/>
    <property type="project" value="UniProtKB-EC"/>
</dbReference>
<dbReference type="GO" id="GO:0003677">
    <property type="term" value="F:DNA binding"/>
    <property type="evidence" value="ECO:0007669"/>
    <property type="project" value="UniProtKB-UniRule"/>
</dbReference>
<evidence type="ECO:0000259" key="11">
    <source>
        <dbReference type="PROSITE" id="PS51199"/>
    </source>
</evidence>
<dbReference type="NCBIfam" id="TIGR00665">
    <property type="entry name" value="DnaB"/>
    <property type="match status" value="1"/>
</dbReference>
<evidence type="ECO:0000256" key="3">
    <source>
        <dbReference type="ARBA" id="ARBA00022741"/>
    </source>
</evidence>
<comment type="function">
    <text evidence="10">The main replicative DNA helicase, it participates in initiation and elongation during chromosome replication. Travels ahead of the DNA replisome, separating dsDNA into templates for DNA synthesis. A processive ATP-dependent 5'-3' DNA helicase it has DNA-dependent ATPase activity.</text>
</comment>
<organism evidence="12 13">
    <name type="scientific">candidate division WWE3 bacterium CG_4_9_14_0_2_um_filter_35_11</name>
    <dbReference type="NCBI Taxonomy" id="1975077"/>
    <lineage>
        <taxon>Bacteria</taxon>
        <taxon>Katanobacteria</taxon>
    </lineage>
</organism>
<feature type="non-terminal residue" evidence="12">
    <location>
        <position position="1"/>
    </location>
</feature>
<evidence type="ECO:0000256" key="1">
    <source>
        <dbReference type="ARBA" id="ARBA00022515"/>
    </source>
</evidence>
<keyword evidence="1 10" id="KW-0639">Primosome</keyword>
<keyword evidence="3 10" id="KW-0547">Nucleotide-binding</keyword>
<keyword evidence="4 10" id="KW-0378">Hydrolase</keyword>
<comment type="similarity">
    <text evidence="10">Belongs to the helicase family. DnaB subfamily.</text>
</comment>
<dbReference type="EMBL" id="PFSJ01000004">
    <property type="protein sequence ID" value="PJC24024.1"/>
    <property type="molecule type" value="Genomic_DNA"/>
</dbReference>
<accession>A0A2M8EMQ3</accession>
<feature type="domain" description="SF4 helicase" evidence="11">
    <location>
        <begin position="90"/>
        <end position="349"/>
    </location>
</feature>
<dbReference type="Gene3D" id="3.40.50.300">
    <property type="entry name" value="P-loop containing nucleotide triphosphate hydrolases"/>
    <property type="match status" value="1"/>
</dbReference>